<dbReference type="FunFam" id="3.40.50.150:FF:000092">
    <property type="entry name" value="Leucine carboxyl methyltransferase 1"/>
    <property type="match status" value="1"/>
</dbReference>
<organism evidence="8 9">
    <name type="scientific">Cymbomonas tetramitiformis</name>
    <dbReference type="NCBI Taxonomy" id="36881"/>
    <lineage>
        <taxon>Eukaryota</taxon>
        <taxon>Viridiplantae</taxon>
        <taxon>Chlorophyta</taxon>
        <taxon>Pyramimonadophyceae</taxon>
        <taxon>Pyramimonadales</taxon>
        <taxon>Pyramimonadaceae</taxon>
        <taxon>Cymbomonas</taxon>
    </lineage>
</organism>
<evidence type="ECO:0000256" key="3">
    <source>
        <dbReference type="ARBA" id="ARBA00022603"/>
    </source>
</evidence>
<dbReference type="AlphaFoldDB" id="A0AAE0BFB7"/>
<dbReference type="InterPro" id="IPR029063">
    <property type="entry name" value="SAM-dependent_MTases_sf"/>
</dbReference>
<evidence type="ECO:0000256" key="7">
    <source>
        <dbReference type="PIRSR" id="PIRSR016305-1"/>
    </source>
</evidence>
<evidence type="ECO:0000256" key="5">
    <source>
        <dbReference type="ARBA" id="ARBA00022691"/>
    </source>
</evidence>
<dbReference type="EMBL" id="LGRX02035411">
    <property type="protein sequence ID" value="KAK3234944.1"/>
    <property type="molecule type" value="Genomic_DNA"/>
</dbReference>
<feature type="binding site" evidence="7">
    <location>
        <position position="93"/>
    </location>
    <ligand>
        <name>S-adenosyl-L-methionine</name>
        <dbReference type="ChEBI" id="CHEBI:59789"/>
    </ligand>
</feature>
<evidence type="ECO:0000256" key="2">
    <source>
        <dbReference type="ARBA" id="ARBA00010703"/>
    </source>
</evidence>
<comment type="caution">
    <text evidence="8">The sequence shown here is derived from an EMBL/GenBank/DDBJ whole genome shotgun (WGS) entry which is preliminary data.</text>
</comment>
<dbReference type="Gene3D" id="3.40.50.150">
    <property type="entry name" value="Vaccinia Virus protein VP39"/>
    <property type="match status" value="1"/>
</dbReference>
<evidence type="ECO:0000313" key="9">
    <source>
        <dbReference type="Proteomes" id="UP001190700"/>
    </source>
</evidence>
<sequence length="348" mass="39044">MAHSLSLSSQKTCDRAVRGTNDDATVSKLSCVQLGYFEDDFLKYFVRRASKRAPIINRGYYARVSAFRTLVQQFLDTTDETGSNPEKQIISLGCGFDTGFFQLKARQCEPKRYIEVDFPEVVAKKADVIANEEVLRQLVKFPPVQDGEFHGGGEEGGYSLVAADLRDLDACIKALSRANYDPSLPTLVLAECVLVYLPSDGSQALLQWAAKEFSQAAIVIYEMINAHDAFGEQMIINLEMRGCPLLGLAGTPDLEAQRSRLTSAGWKRSEGCDMRTIYENCLDPVDVRRISRLELFDEFEEWNLIMAHYCIAYGVNDPQGLLASFGLRLHPSHELQQRKVPSKDLYMD</sequence>
<dbReference type="GO" id="GO:0032259">
    <property type="term" value="P:methylation"/>
    <property type="evidence" value="ECO:0007669"/>
    <property type="project" value="UniProtKB-KW"/>
</dbReference>
<keyword evidence="6" id="KW-0472">Membrane</keyword>
<dbReference type="GO" id="GO:0005737">
    <property type="term" value="C:cytoplasm"/>
    <property type="evidence" value="ECO:0007669"/>
    <property type="project" value="UniProtKB-SubCell"/>
</dbReference>
<dbReference type="SUPFAM" id="SSF53335">
    <property type="entry name" value="S-adenosyl-L-methionine-dependent methyltransferases"/>
    <property type="match status" value="1"/>
</dbReference>
<comment type="subcellular location">
    <subcellularLocation>
        <location evidence="6">Cytoplasm</location>
    </subcellularLocation>
    <subcellularLocation>
        <location evidence="6">Membrane</location>
        <topology evidence="6">Peripheral membrane protein</topology>
    </subcellularLocation>
</comment>
<dbReference type="PIRSF" id="PIRSF016305">
    <property type="entry name" value="LCM_mtfrase"/>
    <property type="match status" value="1"/>
</dbReference>
<keyword evidence="6" id="KW-0963">Cytoplasm</keyword>
<protein>
    <recommendedName>
        <fullName evidence="6">Leucine carboxyl methyltransferase 1 homolog</fullName>
        <ecNumber evidence="6">2.1.1.233</ecNumber>
    </recommendedName>
</protein>
<name>A0AAE0BFB7_9CHLO</name>
<reference evidence="8 9" key="1">
    <citation type="journal article" date="2015" name="Genome Biol. Evol.">
        <title>Comparative Genomics of a Bacterivorous Green Alga Reveals Evolutionary Causalities and Consequences of Phago-Mixotrophic Mode of Nutrition.</title>
        <authorList>
            <person name="Burns J.A."/>
            <person name="Paasch A."/>
            <person name="Narechania A."/>
            <person name="Kim E."/>
        </authorList>
    </citation>
    <scope>NUCLEOTIDE SEQUENCE [LARGE SCALE GENOMIC DNA]</scope>
    <source>
        <strain evidence="8 9">PLY_AMNH</strain>
    </source>
</reference>
<feature type="binding site" evidence="7">
    <location>
        <begin position="164"/>
        <end position="165"/>
    </location>
    <ligand>
        <name>S-adenosyl-L-methionine</name>
        <dbReference type="ChEBI" id="CHEBI:59789"/>
    </ligand>
</feature>
<dbReference type="InterPro" id="IPR007213">
    <property type="entry name" value="Ppm1/Ppm2/Tcmp"/>
</dbReference>
<keyword evidence="3 6" id="KW-0489">Methyltransferase</keyword>
<dbReference type="GO" id="GO:0009966">
    <property type="term" value="P:regulation of signal transduction"/>
    <property type="evidence" value="ECO:0007669"/>
    <property type="project" value="UniProtKB-ARBA"/>
</dbReference>
<keyword evidence="9" id="KW-1185">Reference proteome</keyword>
<evidence type="ECO:0000256" key="4">
    <source>
        <dbReference type="ARBA" id="ARBA00022679"/>
    </source>
</evidence>
<evidence type="ECO:0000256" key="1">
    <source>
        <dbReference type="ARBA" id="ARBA00000724"/>
    </source>
</evidence>
<keyword evidence="4 6" id="KW-0808">Transferase</keyword>
<dbReference type="EC" id="2.1.1.233" evidence="6"/>
<dbReference type="PANTHER" id="PTHR13600:SF21">
    <property type="entry name" value="LEUCINE CARBOXYL METHYLTRANSFERASE 1"/>
    <property type="match status" value="1"/>
</dbReference>
<accession>A0AAE0BFB7</accession>
<dbReference type="Pfam" id="PF04072">
    <property type="entry name" value="LCM"/>
    <property type="match status" value="1"/>
</dbReference>
<evidence type="ECO:0000313" key="8">
    <source>
        <dbReference type="EMBL" id="KAK3234944.1"/>
    </source>
</evidence>
<comment type="catalytic activity">
    <reaction evidence="1 6">
        <text>[phosphatase 2A protein]-C-terminal L-leucine + S-adenosyl-L-methionine = [phosphatase 2A protein]-C-terminal L-leucine methyl ester + S-adenosyl-L-homocysteine</text>
        <dbReference type="Rhea" id="RHEA:48544"/>
        <dbReference type="Rhea" id="RHEA-COMP:12134"/>
        <dbReference type="Rhea" id="RHEA-COMP:12135"/>
        <dbReference type="ChEBI" id="CHEBI:57856"/>
        <dbReference type="ChEBI" id="CHEBI:59789"/>
        <dbReference type="ChEBI" id="CHEBI:90516"/>
        <dbReference type="ChEBI" id="CHEBI:90517"/>
        <dbReference type="EC" id="2.1.1.233"/>
    </reaction>
</comment>
<feature type="binding site" evidence="7">
    <location>
        <position position="191"/>
    </location>
    <ligand>
        <name>S-adenosyl-L-methionine</name>
        <dbReference type="ChEBI" id="CHEBI:59789"/>
    </ligand>
</feature>
<dbReference type="PANTHER" id="PTHR13600">
    <property type="entry name" value="LEUCINE CARBOXYL METHYLTRANSFERASE"/>
    <property type="match status" value="1"/>
</dbReference>
<dbReference type="GO" id="GO:0018423">
    <property type="term" value="F:protein C-terminal leucine carboxyl O-methyltransferase activity"/>
    <property type="evidence" value="ECO:0007669"/>
    <property type="project" value="UniProtKB-EC"/>
</dbReference>
<dbReference type="GO" id="GO:0016020">
    <property type="term" value="C:membrane"/>
    <property type="evidence" value="ECO:0007669"/>
    <property type="project" value="UniProtKB-SubCell"/>
</dbReference>
<evidence type="ECO:0000256" key="6">
    <source>
        <dbReference type="PIRNR" id="PIRNR016305"/>
    </source>
</evidence>
<comment type="function">
    <text evidence="6">Involved in brassinosteroid (BR) signaling.</text>
</comment>
<dbReference type="Proteomes" id="UP001190700">
    <property type="component" value="Unassembled WGS sequence"/>
</dbReference>
<proteinExistence type="inferred from homology"/>
<dbReference type="InterPro" id="IPR016651">
    <property type="entry name" value="LCMT1"/>
</dbReference>
<comment type="similarity">
    <text evidence="2 6">Belongs to the methyltransferase superfamily. LCMT family.</text>
</comment>
<keyword evidence="5 6" id="KW-0949">S-adenosyl-L-methionine</keyword>
<feature type="binding site" evidence="7">
    <location>
        <position position="63"/>
    </location>
    <ligand>
        <name>S-adenosyl-L-methionine</name>
        <dbReference type="ChEBI" id="CHEBI:59789"/>
    </ligand>
</feature>
<gene>
    <name evidence="8" type="ORF">CYMTET_54823</name>
</gene>